<protein>
    <submittedName>
        <fullName evidence="2">Uncharacterized protein</fullName>
    </submittedName>
</protein>
<name>A0A1M6YPP8_XYLRU</name>
<accession>A0A1M6YPP8</accession>
<proteinExistence type="predicted"/>
<dbReference type="AlphaFoldDB" id="A0A1M6YPP8"/>
<dbReference type="EMBL" id="FRBD01000030">
    <property type="protein sequence ID" value="SHL19999.1"/>
    <property type="molecule type" value="Genomic_DNA"/>
</dbReference>
<keyword evidence="1" id="KW-0472">Membrane</keyword>
<sequence>MIAYIAGGVCLVIAAVWFCAWMINNNKNQRK</sequence>
<evidence type="ECO:0000313" key="3">
    <source>
        <dbReference type="Proteomes" id="UP000184130"/>
    </source>
</evidence>
<keyword evidence="1" id="KW-1133">Transmembrane helix</keyword>
<evidence type="ECO:0000256" key="1">
    <source>
        <dbReference type="SAM" id="Phobius"/>
    </source>
</evidence>
<keyword evidence="1" id="KW-0812">Transmembrane</keyword>
<organism evidence="2 3">
    <name type="scientific">Xylanibacter ruminicola</name>
    <name type="common">Prevotella ruminicola</name>
    <dbReference type="NCBI Taxonomy" id="839"/>
    <lineage>
        <taxon>Bacteria</taxon>
        <taxon>Pseudomonadati</taxon>
        <taxon>Bacteroidota</taxon>
        <taxon>Bacteroidia</taxon>
        <taxon>Bacteroidales</taxon>
        <taxon>Prevotellaceae</taxon>
        <taxon>Xylanibacter</taxon>
    </lineage>
</organism>
<feature type="transmembrane region" description="Helical" evidence="1">
    <location>
        <begin position="6"/>
        <end position="23"/>
    </location>
</feature>
<dbReference type="Proteomes" id="UP000184130">
    <property type="component" value="Unassembled WGS sequence"/>
</dbReference>
<evidence type="ECO:0000313" key="2">
    <source>
        <dbReference type="EMBL" id="SHL19999.1"/>
    </source>
</evidence>
<reference evidence="2 3" key="1">
    <citation type="submission" date="2016-11" db="EMBL/GenBank/DDBJ databases">
        <authorList>
            <person name="Jaros S."/>
            <person name="Januszkiewicz K."/>
            <person name="Wedrychowicz H."/>
        </authorList>
    </citation>
    <scope>NUCLEOTIDE SEQUENCE [LARGE SCALE GENOMIC DNA]</scope>
    <source>
        <strain evidence="2 3">KHT3</strain>
    </source>
</reference>
<gene>
    <name evidence="2" type="ORF">SAMN05216463_13034</name>
</gene>